<evidence type="ECO:0000256" key="1">
    <source>
        <dbReference type="SAM" id="Coils"/>
    </source>
</evidence>
<feature type="coiled-coil region" evidence="1">
    <location>
        <begin position="537"/>
        <end position="564"/>
    </location>
</feature>
<dbReference type="InterPro" id="IPR036525">
    <property type="entry name" value="Tubulin/FtsZ_GTPase_sf"/>
</dbReference>
<sequence>MNNEMLESERPSILAAPRIATPCLIVLLGSTAALTALETMRHMLTLRPQDQRRVAFVYIDTDSTPAPLLEFRRQHINTFLEYSLRIAVPAGISNVTPIQHEQHTFIRGKIPQYYANGAGGIRNNGHVAACFNYEHIYNLLNSALMDIVRLNTDQHGTRKREIQANIVTFIGGGTGSGILPDIAVMVRDLLIYHQYEQRINLFCMLPEAINGVDKDDLSRRKSNGVACLLELIAYSRAAAGAKSNGYEKYMWRKMQYLSNEYIANEVYLIGHANMTEVADTARIVGLDIFQRTTDASGVGFSEHSKWVDRQALGSQDERYLPTMFGTSCPLEVSFPLHETVTAFAQLAASSLLPLLAHYEAQPLSISDTQKREWIMKWNSIGRIDASNDPYAVKYEQVSSKRLERASRSTINRVWVSVDRQKQSIEQRIEAIFELVEQQECARIEQNPVQNAQRETKSILTNRISYLQTLEAEYSYILQNRRQEKEIPVPLRPTGLEDKLDRLALLPEIVYRAAPDYASKLSAAYNTFLKQTVMSAQYKRCIELLEDLLRRVRQAKRQAEDWYEQTGLERRARDLRSTALSSMAWRGYLEYPHPHQRHIFDLETLRRVPSGQNIAVERLYRWVASQGGSNLDTDEELSFTRYVQPCIDYLNRGMKKQNDTIVSIERQSASRLAERVVAFFFQHFSDVFKTLNLFDLLFYATPVSENGEERAVQIGGYLREHLAHMRGLMSSLVTFEAALQQGSHSTLNTSLYLGMNQRDGVQAAILQQVLQTLGSLSNEGHTPDVKDSLDPHRLQVSYGLHAISITTIRDFYLEHNSATEAYLTYQRAWDKGNGAGSMPVHSSGDAERLVTDPQALGYHQPLIELIIRRYTAGSRTGHGSSHGGAPAGDSFNPQPALNGQNGRGASATFPKTQINPDDEDSYDIQSLDY</sequence>
<reference evidence="3 4" key="1">
    <citation type="submission" date="2023-02" db="EMBL/GenBank/DDBJ databases">
        <title>Dictyobacter halimunensis sp. nov., a new member of the class Ktedonobacteria from forest soil in a geothermal area.</title>
        <authorList>
            <person name="Rachmania M.K."/>
            <person name="Ningsih F."/>
            <person name="Sakai Y."/>
            <person name="Yabe S."/>
            <person name="Yokota A."/>
            <person name="Sjamsuridzal W."/>
        </authorList>
    </citation>
    <scope>NUCLEOTIDE SEQUENCE [LARGE SCALE GENOMIC DNA]</scope>
    <source>
        <strain evidence="3 4">S3.2.2.5</strain>
    </source>
</reference>
<evidence type="ECO:0000256" key="2">
    <source>
        <dbReference type="SAM" id="MobiDB-lite"/>
    </source>
</evidence>
<dbReference type="Pfam" id="PF13809">
    <property type="entry name" value="Tubulin_2"/>
    <property type="match status" value="1"/>
</dbReference>
<name>A0ABQ6FL33_9CHLR</name>
<dbReference type="Gene3D" id="3.40.50.1440">
    <property type="entry name" value="Tubulin/FtsZ, GTPase domain"/>
    <property type="match status" value="1"/>
</dbReference>
<gene>
    <name evidence="3" type="ORF">KDH_12610</name>
</gene>
<dbReference type="RefSeq" id="WP_338248089.1">
    <property type="nucleotide sequence ID" value="NZ_BSRI01000001.1"/>
</dbReference>
<protein>
    <recommendedName>
        <fullName evidence="5">Tubulin-like protein</fullName>
    </recommendedName>
</protein>
<dbReference type="InterPro" id="IPR025904">
    <property type="entry name" value="Tubulin-like"/>
</dbReference>
<evidence type="ECO:0000313" key="3">
    <source>
        <dbReference type="EMBL" id="GLV54414.1"/>
    </source>
</evidence>
<keyword evidence="4" id="KW-1185">Reference proteome</keyword>
<evidence type="ECO:0008006" key="5">
    <source>
        <dbReference type="Google" id="ProtNLM"/>
    </source>
</evidence>
<evidence type="ECO:0000313" key="4">
    <source>
        <dbReference type="Proteomes" id="UP001344906"/>
    </source>
</evidence>
<feature type="compositionally biased region" description="Polar residues" evidence="2">
    <location>
        <begin position="890"/>
        <end position="899"/>
    </location>
</feature>
<accession>A0ABQ6FL33</accession>
<feature type="region of interest" description="Disordered" evidence="2">
    <location>
        <begin position="873"/>
        <end position="928"/>
    </location>
</feature>
<dbReference type="SUPFAM" id="SSF52490">
    <property type="entry name" value="Tubulin nucleotide-binding domain-like"/>
    <property type="match status" value="1"/>
</dbReference>
<keyword evidence="1" id="KW-0175">Coiled coil</keyword>
<dbReference type="Proteomes" id="UP001344906">
    <property type="component" value="Unassembled WGS sequence"/>
</dbReference>
<proteinExistence type="predicted"/>
<comment type="caution">
    <text evidence="3">The sequence shown here is derived from an EMBL/GenBank/DDBJ whole genome shotgun (WGS) entry which is preliminary data.</text>
</comment>
<dbReference type="EMBL" id="BSRI01000001">
    <property type="protein sequence ID" value="GLV54414.1"/>
    <property type="molecule type" value="Genomic_DNA"/>
</dbReference>
<organism evidence="3 4">
    <name type="scientific">Dictyobacter halimunensis</name>
    <dbReference type="NCBI Taxonomy" id="3026934"/>
    <lineage>
        <taxon>Bacteria</taxon>
        <taxon>Bacillati</taxon>
        <taxon>Chloroflexota</taxon>
        <taxon>Ktedonobacteria</taxon>
        <taxon>Ktedonobacterales</taxon>
        <taxon>Dictyobacteraceae</taxon>
        <taxon>Dictyobacter</taxon>
    </lineage>
</organism>